<dbReference type="GO" id="GO:0004252">
    <property type="term" value="F:serine-type endopeptidase activity"/>
    <property type="evidence" value="ECO:0007669"/>
    <property type="project" value="TreeGrafter"/>
</dbReference>
<dbReference type="EMBL" id="QPKV01000008">
    <property type="protein sequence ID" value="RDC55147.1"/>
    <property type="molecule type" value="Genomic_DNA"/>
</dbReference>
<dbReference type="Proteomes" id="UP000253961">
    <property type="component" value="Unassembled WGS sequence"/>
</dbReference>
<dbReference type="Gene3D" id="2.40.10.120">
    <property type="match status" value="1"/>
</dbReference>
<evidence type="ECO:0000313" key="4">
    <source>
        <dbReference type="Proteomes" id="UP000253961"/>
    </source>
</evidence>
<dbReference type="Pfam" id="PF13365">
    <property type="entry name" value="Trypsin_2"/>
    <property type="match status" value="1"/>
</dbReference>
<organism evidence="3 4">
    <name type="scientific">Pedobacter chinensis</name>
    <dbReference type="NCBI Taxonomy" id="2282421"/>
    <lineage>
        <taxon>Bacteria</taxon>
        <taxon>Pseudomonadati</taxon>
        <taxon>Bacteroidota</taxon>
        <taxon>Sphingobacteriia</taxon>
        <taxon>Sphingobacteriales</taxon>
        <taxon>Sphingobacteriaceae</taxon>
        <taxon>Pedobacter</taxon>
    </lineage>
</organism>
<comment type="similarity">
    <text evidence="1">Belongs to the peptidase S1C family.</text>
</comment>
<dbReference type="InterPro" id="IPR036034">
    <property type="entry name" value="PDZ_sf"/>
</dbReference>
<protein>
    <submittedName>
        <fullName evidence="3">PDZ domain-containing protein</fullName>
    </submittedName>
</protein>
<name>A0A369PVX1_9SPHI</name>
<comment type="caution">
    <text evidence="3">The sequence shown here is derived from an EMBL/GenBank/DDBJ whole genome shotgun (WGS) entry which is preliminary data.</text>
</comment>
<evidence type="ECO:0000256" key="1">
    <source>
        <dbReference type="ARBA" id="ARBA00010541"/>
    </source>
</evidence>
<proteinExistence type="inferred from homology"/>
<dbReference type="InterPro" id="IPR041489">
    <property type="entry name" value="PDZ_6"/>
</dbReference>
<dbReference type="PROSITE" id="PS50106">
    <property type="entry name" value="PDZ"/>
    <property type="match status" value="1"/>
</dbReference>
<dbReference type="PANTHER" id="PTHR22939:SF129">
    <property type="entry name" value="SERINE PROTEASE HTRA2, MITOCHONDRIAL"/>
    <property type="match status" value="1"/>
</dbReference>
<reference evidence="3 4" key="1">
    <citation type="submission" date="2018-07" db="EMBL/GenBank/DDBJ databases">
        <title>Pedobacter sp. nov., isolated from soil.</title>
        <authorList>
            <person name="Zhou L.Y."/>
            <person name="Du Z.J."/>
        </authorList>
    </citation>
    <scope>NUCLEOTIDE SEQUENCE [LARGE SCALE GENOMIC DNA]</scope>
    <source>
        <strain evidence="3 4">JDX94</strain>
    </source>
</reference>
<dbReference type="GO" id="GO:0006508">
    <property type="term" value="P:proteolysis"/>
    <property type="evidence" value="ECO:0007669"/>
    <property type="project" value="TreeGrafter"/>
</dbReference>
<dbReference type="PANTHER" id="PTHR22939">
    <property type="entry name" value="SERINE PROTEASE FAMILY S1C HTRA-RELATED"/>
    <property type="match status" value="1"/>
</dbReference>
<dbReference type="InterPro" id="IPR009003">
    <property type="entry name" value="Peptidase_S1_PA"/>
</dbReference>
<dbReference type="Pfam" id="PF17820">
    <property type="entry name" value="PDZ_6"/>
    <property type="match status" value="1"/>
</dbReference>
<feature type="domain" description="PDZ" evidence="2">
    <location>
        <begin position="391"/>
        <end position="448"/>
    </location>
</feature>
<dbReference type="InterPro" id="IPR001478">
    <property type="entry name" value="PDZ"/>
</dbReference>
<accession>A0A369PVX1</accession>
<evidence type="ECO:0000259" key="2">
    <source>
        <dbReference type="PROSITE" id="PS50106"/>
    </source>
</evidence>
<keyword evidence="4" id="KW-1185">Reference proteome</keyword>
<gene>
    <name evidence="3" type="ORF">DU508_18525</name>
</gene>
<dbReference type="Gene3D" id="2.30.42.10">
    <property type="match status" value="1"/>
</dbReference>
<sequence>MIPINMNRYFRLTILILAFLCSKVFAQDKVIRKIETIVSAAVKKAYPASVRIWGFDVQQNQRTSGQFSGVVVSADGYILTAAHTIQPGKNYKVFFPDGRECIAMALGKIENRETPGIPDVGMMKITDSGTWPFAEMGYSASLIKNEPCISISYPESLNQTLPTLRLGNVAEVKNEYGFIRSTCKMEPGDSGGPLFDYYGRVIGLHSAIDVSEEMNFEIPVDLYRRYWTALNSETLYTAFPEKMDIVEVDPLLPVIQKKNKQKALHPDFDVPDIKSSCLLIKSIIKGKTQEIEATLLNVKTAAGNKKQFLFSKDTMVGENVQCYNNGSVVPLKLVGRDQDNDLVLFEAMEKQPGGINLDFSAGDTAKIEMGRFLCTVSHDGKQVRSVLSSAVFSLPKISSQPYLGAMVVYNSSPVQFSLIKEGSPAEKAGIKVGDELISINGKRIEKASEFAPEIMKYWAGDEVSFEWTNPAGKMDKSFRLDGRVQPAFNHPAEKFQGGKSERRDGFNTVFAHDAAIKADACGSPVFDWEGGFYGMNIARFSRTATITIPKTVLIKSLIKLLDYTGQPE</sequence>
<dbReference type="AlphaFoldDB" id="A0A369PVX1"/>
<dbReference type="SUPFAM" id="SSF50494">
    <property type="entry name" value="Trypsin-like serine proteases"/>
    <property type="match status" value="2"/>
</dbReference>
<dbReference type="SUPFAM" id="SSF50156">
    <property type="entry name" value="PDZ domain-like"/>
    <property type="match status" value="1"/>
</dbReference>
<evidence type="ECO:0000313" key="3">
    <source>
        <dbReference type="EMBL" id="RDC55147.1"/>
    </source>
</evidence>
<dbReference type="SMART" id="SM00228">
    <property type="entry name" value="PDZ"/>
    <property type="match status" value="1"/>
</dbReference>